<accession>A0ABS4J7M9</accession>
<keyword evidence="4" id="KW-1185">Reference proteome</keyword>
<evidence type="ECO:0000313" key="4">
    <source>
        <dbReference type="Proteomes" id="UP001519287"/>
    </source>
</evidence>
<feature type="domain" description="DUF2157" evidence="2">
    <location>
        <begin position="11"/>
        <end position="147"/>
    </location>
</feature>
<keyword evidence="1" id="KW-1133">Transmembrane helix</keyword>
<keyword evidence="1" id="KW-0472">Membrane</keyword>
<feature type="transmembrane region" description="Helical" evidence="1">
    <location>
        <begin position="374"/>
        <end position="391"/>
    </location>
</feature>
<feature type="transmembrane region" description="Helical" evidence="1">
    <location>
        <begin position="95"/>
        <end position="116"/>
    </location>
</feature>
<dbReference type="InterPro" id="IPR018677">
    <property type="entry name" value="DUF2157"/>
</dbReference>
<evidence type="ECO:0000259" key="2">
    <source>
        <dbReference type="Pfam" id="PF09925"/>
    </source>
</evidence>
<dbReference type="Proteomes" id="UP001519287">
    <property type="component" value="Unassembled WGS sequence"/>
</dbReference>
<sequence length="413" mass="47593">MSRKIIEKEAHRWTEMGIITSAQYAQIMNLYTEKKRAIGLVPILGSILVGLGILSFMAANWQAIPELLRLIVILGGMIGFYFAGETMLRKDHDKLGIALISLGLVMFGAGIILIAQMFHLEAYNATSWIVWGTAGLLLTYLYQSRYLYLITLVLYAVAQMNSTMEFNQFSYAAFILSVAGLGYYTWLNKNTLLAWLFSINFIIQVIMLTVVHEWEFLWVFVPVMLLYTLGDWIRNRDFAAPIQSAALIAAYVFDLFLVLFQGDMDYLETRAHILAEPFSFLLLAAAFLALSLYLKARSGRLISGVEWIVMPVLLYATLYVDVLYLFILFFFSLFVLWRGYIEEWRFKVNLGTILFLIITMTAYGKLAWDFMDKSLFFIFGGILLLVLSWFLNRRRKQFIEETKEDNDHDETNN</sequence>
<dbReference type="EMBL" id="JAGGLB010000040">
    <property type="protein sequence ID" value="MBP1995854.1"/>
    <property type="molecule type" value="Genomic_DNA"/>
</dbReference>
<evidence type="ECO:0000256" key="1">
    <source>
        <dbReference type="SAM" id="Phobius"/>
    </source>
</evidence>
<feature type="transmembrane region" description="Helical" evidence="1">
    <location>
        <begin position="37"/>
        <end position="61"/>
    </location>
</feature>
<gene>
    <name evidence="3" type="ORF">J2Z66_007496</name>
</gene>
<feature type="transmembrane region" description="Helical" evidence="1">
    <location>
        <begin position="192"/>
        <end position="211"/>
    </location>
</feature>
<comment type="caution">
    <text evidence="3">The sequence shown here is derived from an EMBL/GenBank/DDBJ whole genome shotgun (WGS) entry which is preliminary data.</text>
</comment>
<feature type="transmembrane region" description="Helical" evidence="1">
    <location>
        <begin position="216"/>
        <end position="233"/>
    </location>
</feature>
<reference evidence="3 4" key="1">
    <citation type="submission" date="2021-03" db="EMBL/GenBank/DDBJ databases">
        <title>Genomic Encyclopedia of Type Strains, Phase IV (KMG-IV): sequencing the most valuable type-strain genomes for metagenomic binning, comparative biology and taxonomic classification.</title>
        <authorList>
            <person name="Goeker M."/>
        </authorList>
    </citation>
    <scope>NUCLEOTIDE SEQUENCE [LARGE SCALE GENOMIC DNA]</scope>
    <source>
        <strain evidence="3 4">DSM 26048</strain>
    </source>
</reference>
<feature type="transmembrane region" description="Helical" evidence="1">
    <location>
        <begin position="239"/>
        <end position="260"/>
    </location>
</feature>
<keyword evidence="1" id="KW-0812">Transmembrane</keyword>
<dbReference type="Pfam" id="PF09925">
    <property type="entry name" value="DUF2157"/>
    <property type="match status" value="1"/>
</dbReference>
<feature type="transmembrane region" description="Helical" evidence="1">
    <location>
        <begin position="272"/>
        <end position="293"/>
    </location>
</feature>
<evidence type="ECO:0000313" key="3">
    <source>
        <dbReference type="EMBL" id="MBP1995854.1"/>
    </source>
</evidence>
<organism evidence="3 4">
    <name type="scientific">Paenibacillus eucommiae</name>
    <dbReference type="NCBI Taxonomy" id="1355755"/>
    <lineage>
        <taxon>Bacteria</taxon>
        <taxon>Bacillati</taxon>
        <taxon>Bacillota</taxon>
        <taxon>Bacilli</taxon>
        <taxon>Bacillales</taxon>
        <taxon>Paenibacillaceae</taxon>
        <taxon>Paenibacillus</taxon>
    </lineage>
</organism>
<feature type="transmembrane region" description="Helical" evidence="1">
    <location>
        <begin position="313"/>
        <end position="336"/>
    </location>
</feature>
<proteinExistence type="predicted"/>
<feature type="transmembrane region" description="Helical" evidence="1">
    <location>
        <begin position="67"/>
        <end position="83"/>
    </location>
</feature>
<name>A0ABS4J7M9_9BACL</name>
<protein>
    <submittedName>
        <fullName evidence="3">Membrane protein</fullName>
    </submittedName>
</protein>
<feature type="transmembrane region" description="Helical" evidence="1">
    <location>
        <begin position="169"/>
        <end position="186"/>
    </location>
</feature>
<dbReference type="RefSeq" id="WP_209977762.1">
    <property type="nucleotide sequence ID" value="NZ_JAGGLB010000040.1"/>
</dbReference>
<feature type="transmembrane region" description="Helical" evidence="1">
    <location>
        <begin position="348"/>
        <end position="368"/>
    </location>
</feature>
<feature type="transmembrane region" description="Helical" evidence="1">
    <location>
        <begin position="128"/>
        <end position="157"/>
    </location>
</feature>